<gene>
    <name evidence="2" type="ORF">BDV29DRAFT_169173</name>
</gene>
<dbReference type="EMBL" id="ML732175">
    <property type="protein sequence ID" value="KAB8076827.1"/>
    <property type="molecule type" value="Genomic_DNA"/>
</dbReference>
<organism evidence="2 3">
    <name type="scientific">Aspergillus leporis</name>
    <dbReference type="NCBI Taxonomy" id="41062"/>
    <lineage>
        <taxon>Eukaryota</taxon>
        <taxon>Fungi</taxon>
        <taxon>Dikarya</taxon>
        <taxon>Ascomycota</taxon>
        <taxon>Pezizomycotina</taxon>
        <taxon>Eurotiomycetes</taxon>
        <taxon>Eurotiomycetidae</taxon>
        <taxon>Eurotiales</taxon>
        <taxon>Aspergillaceae</taxon>
        <taxon>Aspergillus</taxon>
        <taxon>Aspergillus subgen. Circumdati</taxon>
    </lineage>
</organism>
<dbReference type="Proteomes" id="UP000326565">
    <property type="component" value="Unassembled WGS sequence"/>
</dbReference>
<proteinExistence type="predicted"/>
<sequence>MIFHYHRKRSIPTLPLIPPLPFVSHWILLVLGCVCRYIRMLGCNHRKKILDMSHRGESSYDTEERDIRSTSPWWEASHFFKHQPR</sequence>
<evidence type="ECO:0000313" key="2">
    <source>
        <dbReference type="EMBL" id="KAB8076827.1"/>
    </source>
</evidence>
<dbReference type="OrthoDB" id="2426426at2759"/>
<keyword evidence="3" id="KW-1185">Reference proteome</keyword>
<name>A0A5N5X9S6_9EURO</name>
<keyword evidence="1" id="KW-0812">Transmembrane</keyword>
<keyword evidence="1" id="KW-1133">Transmembrane helix</keyword>
<accession>A0A5N5X9S6</accession>
<reference evidence="2 3" key="1">
    <citation type="submission" date="2019-04" db="EMBL/GenBank/DDBJ databases">
        <title>Friends and foes A comparative genomics study of 23 Aspergillus species from section Flavi.</title>
        <authorList>
            <consortium name="DOE Joint Genome Institute"/>
            <person name="Kjaerbolling I."/>
            <person name="Vesth T."/>
            <person name="Frisvad J.C."/>
            <person name="Nybo J.L."/>
            <person name="Theobald S."/>
            <person name="Kildgaard S."/>
            <person name="Isbrandt T."/>
            <person name="Kuo A."/>
            <person name="Sato A."/>
            <person name="Lyhne E.K."/>
            <person name="Kogle M.E."/>
            <person name="Wiebenga A."/>
            <person name="Kun R.S."/>
            <person name="Lubbers R.J."/>
            <person name="Makela M.R."/>
            <person name="Barry K."/>
            <person name="Chovatia M."/>
            <person name="Clum A."/>
            <person name="Daum C."/>
            <person name="Haridas S."/>
            <person name="He G."/>
            <person name="LaButti K."/>
            <person name="Lipzen A."/>
            <person name="Mondo S."/>
            <person name="Riley R."/>
            <person name="Salamov A."/>
            <person name="Simmons B.A."/>
            <person name="Magnuson J.K."/>
            <person name="Henrissat B."/>
            <person name="Mortensen U.H."/>
            <person name="Larsen T.O."/>
            <person name="Devries R.P."/>
            <person name="Grigoriev I.V."/>
            <person name="Machida M."/>
            <person name="Baker S.E."/>
            <person name="Andersen M.R."/>
        </authorList>
    </citation>
    <scope>NUCLEOTIDE SEQUENCE [LARGE SCALE GENOMIC DNA]</scope>
    <source>
        <strain evidence="2 3">CBS 151.66</strain>
    </source>
</reference>
<protein>
    <submittedName>
        <fullName evidence="2">Uncharacterized protein</fullName>
    </submittedName>
</protein>
<dbReference type="AlphaFoldDB" id="A0A5N5X9S6"/>
<feature type="transmembrane region" description="Helical" evidence="1">
    <location>
        <begin position="20"/>
        <end position="38"/>
    </location>
</feature>
<keyword evidence="1" id="KW-0472">Membrane</keyword>
<dbReference type="PROSITE" id="PS51257">
    <property type="entry name" value="PROKAR_LIPOPROTEIN"/>
    <property type="match status" value="1"/>
</dbReference>
<evidence type="ECO:0000256" key="1">
    <source>
        <dbReference type="SAM" id="Phobius"/>
    </source>
</evidence>
<evidence type="ECO:0000313" key="3">
    <source>
        <dbReference type="Proteomes" id="UP000326565"/>
    </source>
</evidence>